<dbReference type="GO" id="GO:0002949">
    <property type="term" value="P:tRNA threonylcarbamoyladenosine modification"/>
    <property type="evidence" value="ECO:0007669"/>
    <property type="project" value="InterPro"/>
</dbReference>
<dbReference type="InterPro" id="IPR027417">
    <property type="entry name" value="P-loop_NTPase"/>
</dbReference>
<keyword evidence="8" id="KW-0067">ATP-binding</keyword>
<dbReference type="GO" id="GO:0016740">
    <property type="term" value="F:transferase activity"/>
    <property type="evidence" value="ECO:0007669"/>
    <property type="project" value="UniProtKB-KW"/>
</dbReference>
<sequence>MKVNYVIKTVKELEKIAKTLALSLKPKDKVVLIGPLGVGKTTFTKYLVKSLGGKEEDVTSPTFILIREYKVKSKNIKRVFHIDLYRIKSKEIEEDLGLDEYLNMEDSISVIEWGEKIKEKVKKDWYVIKLNYMKNGKRSIEIIGKNFKVTDLSGQVEY</sequence>
<accession>A0A7C5YR02</accession>
<keyword evidence="6" id="KW-0479">Metal-binding</keyword>
<evidence type="ECO:0000256" key="4">
    <source>
        <dbReference type="ARBA" id="ARBA00022490"/>
    </source>
</evidence>
<dbReference type="GO" id="GO:0005524">
    <property type="term" value="F:ATP binding"/>
    <property type="evidence" value="ECO:0007669"/>
    <property type="project" value="UniProtKB-KW"/>
</dbReference>
<name>A0A7C5YR02_UNCC3</name>
<evidence type="ECO:0000256" key="1">
    <source>
        <dbReference type="ARBA" id="ARBA00004496"/>
    </source>
</evidence>
<keyword evidence="11" id="KW-0808">Transferase</keyword>
<reference evidence="11" key="1">
    <citation type="journal article" date="2020" name="mSystems">
        <title>Genome- and Community-Level Interaction Insights into Carbon Utilization and Element Cycling Functions of Hydrothermarchaeota in Hydrothermal Sediment.</title>
        <authorList>
            <person name="Zhou Z."/>
            <person name="Liu Y."/>
            <person name="Xu W."/>
            <person name="Pan J."/>
            <person name="Luo Z.H."/>
            <person name="Li M."/>
        </authorList>
    </citation>
    <scope>NUCLEOTIDE SEQUENCE [LARGE SCALE GENOMIC DNA]</scope>
    <source>
        <strain evidence="11">SpSt-1042</strain>
    </source>
</reference>
<keyword evidence="5" id="KW-0819">tRNA processing</keyword>
<dbReference type="SUPFAM" id="SSF52540">
    <property type="entry name" value="P-loop containing nucleoside triphosphate hydrolases"/>
    <property type="match status" value="1"/>
</dbReference>
<evidence type="ECO:0000256" key="8">
    <source>
        <dbReference type="ARBA" id="ARBA00022840"/>
    </source>
</evidence>
<dbReference type="InterPro" id="IPR003442">
    <property type="entry name" value="T6A_TsaE"/>
</dbReference>
<comment type="similarity">
    <text evidence="2">Belongs to the TsaE family.</text>
</comment>
<keyword evidence="9" id="KW-0460">Magnesium</keyword>
<proteinExistence type="inferred from homology"/>
<dbReference type="PANTHER" id="PTHR33540:SF2">
    <property type="entry name" value="TRNA THREONYLCARBAMOYLADENOSINE BIOSYNTHESIS PROTEIN TSAE"/>
    <property type="match status" value="1"/>
</dbReference>
<dbReference type="Pfam" id="PF02367">
    <property type="entry name" value="TsaE"/>
    <property type="match status" value="1"/>
</dbReference>
<evidence type="ECO:0000256" key="5">
    <source>
        <dbReference type="ARBA" id="ARBA00022694"/>
    </source>
</evidence>
<protein>
    <recommendedName>
        <fullName evidence="3">tRNA threonylcarbamoyladenosine biosynthesis protein TsaE</fullName>
    </recommendedName>
    <alternativeName>
        <fullName evidence="10">t(6)A37 threonylcarbamoyladenosine biosynthesis protein TsaE</fullName>
    </alternativeName>
</protein>
<dbReference type="GO" id="GO:0046872">
    <property type="term" value="F:metal ion binding"/>
    <property type="evidence" value="ECO:0007669"/>
    <property type="project" value="UniProtKB-KW"/>
</dbReference>
<evidence type="ECO:0000256" key="7">
    <source>
        <dbReference type="ARBA" id="ARBA00022741"/>
    </source>
</evidence>
<dbReference type="NCBIfam" id="TIGR00150">
    <property type="entry name" value="T6A_YjeE"/>
    <property type="match status" value="1"/>
</dbReference>
<evidence type="ECO:0000256" key="3">
    <source>
        <dbReference type="ARBA" id="ARBA00019010"/>
    </source>
</evidence>
<evidence type="ECO:0000313" key="11">
    <source>
        <dbReference type="EMBL" id="HHR92053.1"/>
    </source>
</evidence>
<comment type="subcellular location">
    <subcellularLocation>
        <location evidence="1">Cytoplasm</location>
    </subcellularLocation>
</comment>
<gene>
    <name evidence="11" type="primary">tsaE</name>
    <name evidence="11" type="ORF">ENL96_00875</name>
</gene>
<evidence type="ECO:0000256" key="10">
    <source>
        <dbReference type="ARBA" id="ARBA00032441"/>
    </source>
</evidence>
<organism evidence="11">
    <name type="scientific">candidate division CPR3 bacterium</name>
    <dbReference type="NCBI Taxonomy" id="2268181"/>
    <lineage>
        <taxon>Bacteria</taxon>
        <taxon>Bacteria division CPR3</taxon>
    </lineage>
</organism>
<keyword evidence="7" id="KW-0547">Nucleotide-binding</keyword>
<dbReference type="PANTHER" id="PTHR33540">
    <property type="entry name" value="TRNA THREONYLCARBAMOYLADENOSINE BIOSYNTHESIS PROTEIN TSAE"/>
    <property type="match status" value="1"/>
</dbReference>
<keyword evidence="4" id="KW-0963">Cytoplasm</keyword>
<comment type="caution">
    <text evidence="11">The sequence shown here is derived from an EMBL/GenBank/DDBJ whole genome shotgun (WGS) entry which is preliminary data.</text>
</comment>
<evidence type="ECO:0000256" key="6">
    <source>
        <dbReference type="ARBA" id="ARBA00022723"/>
    </source>
</evidence>
<evidence type="ECO:0000256" key="9">
    <source>
        <dbReference type="ARBA" id="ARBA00022842"/>
    </source>
</evidence>
<evidence type="ECO:0000256" key="2">
    <source>
        <dbReference type="ARBA" id="ARBA00007599"/>
    </source>
</evidence>
<dbReference type="GO" id="GO:0005737">
    <property type="term" value="C:cytoplasm"/>
    <property type="evidence" value="ECO:0007669"/>
    <property type="project" value="UniProtKB-SubCell"/>
</dbReference>
<dbReference type="AlphaFoldDB" id="A0A7C5YR02"/>
<dbReference type="EMBL" id="DRVY01000023">
    <property type="protein sequence ID" value="HHR92053.1"/>
    <property type="molecule type" value="Genomic_DNA"/>
</dbReference>
<dbReference type="Gene3D" id="3.40.50.300">
    <property type="entry name" value="P-loop containing nucleotide triphosphate hydrolases"/>
    <property type="match status" value="1"/>
</dbReference>